<reference evidence="2" key="1">
    <citation type="submission" date="2023-03" db="UniProtKB">
        <authorList>
            <consortium name="EnsemblPlants"/>
        </authorList>
    </citation>
    <scope>IDENTIFICATION</scope>
</reference>
<evidence type="ECO:0000313" key="2">
    <source>
        <dbReference type="EnsemblPlants" id="MELO3C012460.2.1"/>
    </source>
</evidence>
<evidence type="ECO:0000256" key="1">
    <source>
        <dbReference type="SAM" id="MobiDB-lite"/>
    </source>
</evidence>
<sequence>MKKKKRKQRKETSGGEGMGMEERKKEKRGFGLVETGGHVRSRGFCEGELSE</sequence>
<protein>
    <submittedName>
        <fullName evidence="2">Uncharacterized protein</fullName>
    </submittedName>
</protein>
<feature type="region of interest" description="Disordered" evidence="1">
    <location>
        <begin position="1"/>
        <end position="51"/>
    </location>
</feature>
<dbReference type="AlphaFoldDB" id="A0A9I9D443"/>
<name>A0A9I9D443_CUCME</name>
<accession>A0A9I9D443</accession>
<proteinExistence type="predicted"/>
<dbReference type="Gramene" id="MELO3C012460.2.1">
    <property type="protein sequence ID" value="MELO3C012460.2.1"/>
    <property type="gene ID" value="MELO3C012460.2"/>
</dbReference>
<organism evidence="2">
    <name type="scientific">Cucumis melo</name>
    <name type="common">Muskmelon</name>
    <dbReference type="NCBI Taxonomy" id="3656"/>
    <lineage>
        <taxon>Eukaryota</taxon>
        <taxon>Viridiplantae</taxon>
        <taxon>Streptophyta</taxon>
        <taxon>Embryophyta</taxon>
        <taxon>Tracheophyta</taxon>
        <taxon>Spermatophyta</taxon>
        <taxon>Magnoliopsida</taxon>
        <taxon>eudicotyledons</taxon>
        <taxon>Gunneridae</taxon>
        <taxon>Pentapetalae</taxon>
        <taxon>rosids</taxon>
        <taxon>fabids</taxon>
        <taxon>Cucurbitales</taxon>
        <taxon>Cucurbitaceae</taxon>
        <taxon>Benincaseae</taxon>
        <taxon>Cucumis</taxon>
    </lineage>
</organism>
<dbReference type="EnsemblPlants" id="MELO3C012460.2.1">
    <property type="protein sequence ID" value="MELO3C012460.2.1"/>
    <property type="gene ID" value="MELO3C012460.2"/>
</dbReference>